<evidence type="ECO:0000313" key="7">
    <source>
        <dbReference type="EMBL" id="KAK0636792.1"/>
    </source>
</evidence>
<dbReference type="Gene3D" id="3.30.465.10">
    <property type="match status" value="1"/>
</dbReference>
<dbReference type="PROSITE" id="PS51387">
    <property type="entry name" value="FAD_PCMH"/>
    <property type="match status" value="1"/>
</dbReference>
<evidence type="ECO:0000256" key="1">
    <source>
        <dbReference type="ARBA" id="ARBA00005466"/>
    </source>
</evidence>
<dbReference type="Pfam" id="PF01565">
    <property type="entry name" value="FAD_binding_4"/>
    <property type="match status" value="1"/>
</dbReference>
<evidence type="ECO:0000256" key="5">
    <source>
        <dbReference type="SAM" id="SignalP"/>
    </source>
</evidence>
<dbReference type="PANTHER" id="PTHR42973">
    <property type="entry name" value="BINDING OXIDOREDUCTASE, PUTATIVE (AFU_ORTHOLOGUE AFUA_1G17690)-RELATED"/>
    <property type="match status" value="1"/>
</dbReference>
<evidence type="ECO:0000313" key="8">
    <source>
        <dbReference type="Proteomes" id="UP001174934"/>
    </source>
</evidence>
<dbReference type="PANTHER" id="PTHR42973:SF54">
    <property type="entry name" value="FAD-BINDING PCMH-TYPE DOMAIN-CONTAINING PROTEIN"/>
    <property type="match status" value="1"/>
</dbReference>
<comment type="similarity">
    <text evidence="1">Belongs to the oxygen-dependent FAD-linked oxidoreductase family.</text>
</comment>
<dbReference type="InterPro" id="IPR016169">
    <property type="entry name" value="FAD-bd_PCMH_sub2"/>
</dbReference>
<feature type="signal peptide" evidence="5">
    <location>
        <begin position="1"/>
        <end position="23"/>
    </location>
</feature>
<dbReference type="GO" id="GO:0016491">
    <property type="term" value="F:oxidoreductase activity"/>
    <property type="evidence" value="ECO:0007669"/>
    <property type="project" value="UniProtKB-KW"/>
</dbReference>
<evidence type="ECO:0000256" key="2">
    <source>
        <dbReference type="ARBA" id="ARBA00022630"/>
    </source>
</evidence>
<evidence type="ECO:0000259" key="6">
    <source>
        <dbReference type="PROSITE" id="PS51387"/>
    </source>
</evidence>
<feature type="domain" description="FAD-binding PCMH-type" evidence="6">
    <location>
        <begin position="114"/>
        <end position="286"/>
    </location>
</feature>
<dbReference type="InterPro" id="IPR016166">
    <property type="entry name" value="FAD-bd_PCMH"/>
</dbReference>
<dbReference type="EMBL" id="JAULSR010000001">
    <property type="protein sequence ID" value="KAK0636792.1"/>
    <property type="molecule type" value="Genomic_DNA"/>
</dbReference>
<evidence type="ECO:0000256" key="4">
    <source>
        <dbReference type="ARBA" id="ARBA00023002"/>
    </source>
</evidence>
<gene>
    <name evidence="7" type="ORF">B0T17DRAFT_483089</name>
</gene>
<proteinExistence type="inferred from homology"/>
<reference evidence="7" key="1">
    <citation type="submission" date="2023-06" db="EMBL/GenBank/DDBJ databases">
        <title>Genome-scale phylogeny and comparative genomics of the fungal order Sordariales.</title>
        <authorList>
            <consortium name="Lawrence Berkeley National Laboratory"/>
            <person name="Hensen N."/>
            <person name="Bonometti L."/>
            <person name="Westerberg I."/>
            <person name="Brannstrom I.O."/>
            <person name="Guillou S."/>
            <person name="Cros-Aarteil S."/>
            <person name="Calhoun S."/>
            <person name="Haridas S."/>
            <person name="Kuo A."/>
            <person name="Mondo S."/>
            <person name="Pangilinan J."/>
            <person name="Riley R."/>
            <person name="LaButti K."/>
            <person name="Andreopoulos B."/>
            <person name="Lipzen A."/>
            <person name="Chen C."/>
            <person name="Yanf M."/>
            <person name="Daum C."/>
            <person name="Ng V."/>
            <person name="Clum A."/>
            <person name="Steindorff A."/>
            <person name="Ohm R."/>
            <person name="Martin F."/>
            <person name="Silar P."/>
            <person name="Natvig D."/>
            <person name="Lalanne C."/>
            <person name="Gautier V."/>
            <person name="Ament-velasquez S.L."/>
            <person name="Kruys A."/>
            <person name="Hutchinson M.I."/>
            <person name="Powell A.J."/>
            <person name="Barry K."/>
            <person name="Miller A.N."/>
            <person name="Grigoriev I.V."/>
            <person name="Debuchy R."/>
            <person name="Gladieux P."/>
            <person name="Thoren M.H."/>
            <person name="Johannesson H."/>
        </authorList>
    </citation>
    <scope>NUCLEOTIDE SEQUENCE</scope>
    <source>
        <strain evidence="7">SMH3391-2</strain>
    </source>
</reference>
<dbReference type="AlphaFoldDB" id="A0AA39XP13"/>
<dbReference type="SUPFAM" id="SSF56176">
    <property type="entry name" value="FAD-binding/transporter-associated domain-like"/>
    <property type="match status" value="1"/>
</dbReference>
<keyword evidence="3" id="KW-0274">FAD</keyword>
<evidence type="ECO:0000256" key="3">
    <source>
        <dbReference type="ARBA" id="ARBA00022827"/>
    </source>
</evidence>
<dbReference type="GO" id="GO:0071949">
    <property type="term" value="F:FAD binding"/>
    <property type="evidence" value="ECO:0007669"/>
    <property type="project" value="InterPro"/>
</dbReference>
<protein>
    <recommendedName>
        <fullName evidence="6">FAD-binding PCMH-type domain-containing protein</fullName>
    </recommendedName>
</protein>
<dbReference type="InterPro" id="IPR050416">
    <property type="entry name" value="FAD-linked_Oxidoreductase"/>
</dbReference>
<feature type="chain" id="PRO_5041422744" description="FAD-binding PCMH-type domain-containing protein" evidence="5">
    <location>
        <begin position="24"/>
        <end position="558"/>
    </location>
</feature>
<organism evidence="7 8">
    <name type="scientific">Bombardia bombarda</name>
    <dbReference type="NCBI Taxonomy" id="252184"/>
    <lineage>
        <taxon>Eukaryota</taxon>
        <taxon>Fungi</taxon>
        <taxon>Dikarya</taxon>
        <taxon>Ascomycota</taxon>
        <taxon>Pezizomycotina</taxon>
        <taxon>Sordariomycetes</taxon>
        <taxon>Sordariomycetidae</taxon>
        <taxon>Sordariales</taxon>
        <taxon>Lasiosphaeriaceae</taxon>
        <taxon>Bombardia</taxon>
    </lineage>
</organism>
<keyword evidence="8" id="KW-1185">Reference proteome</keyword>
<accession>A0AA39XP13</accession>
<dbReference type="Gene3D" id="3.40.462.20">
    <property type="match status" value="1"/>
</dbReference>
<name>A0AA39XP13_9PEZI</name>
<dbReference type="Proteomes" id="UP001174934">
    <property type="component" value="Unassembled WGS sequence"/>
</dbReference>
<sequence>MGLASLALVGQFVALALVGQTSALTLNRPRAVGAPEQLTALVDALPIEPDEATTLESSLVQDSDLVAFAQGKSVVSTTIASLACGAIKLALGGSLVSLSPVNKTAITVNWSQACQTEPQCAVQPVSALQVSIALLIVNFFNVPFAVRSGGHSPNPGFANVAQGGILIDLQKFKEIIVSKDKKSVKVGPGLRWGEVQAALDPYGVSVIGGRIPAVGVGGLMLGGGLHHFSNEYGLAADNVKSFEIVLASGVITTASAQQNSDLFWALKGGGPNFGIVTTYELYTVPVTAIWLEVRIFPNDQALTLIDALAIYQNSVTDVKCTAAFVVGTDVTTLGLIYSGPLTKEPACFAPFKQITGYQSALGPGNSTMNILTQALGSTFNNDPARQPLNIYANSLTPDSHDYRAVSTKIDAQMYKDVYTFWAAKAAALRVKTGAGMTFAIQPIQASLAAASKAKGGNPTGIPAVNHQWWTTVVDWQKASDDAEVLGVPIATTEKWKALAKAKKLDLDFTYMNDASRDQNPIGSYGDANIKKLKTISKKYDPQQIFQNLQNDGFLLKKV</sequence>
<keyword evidence="4" id="KW-0560">Oxidoreductase</keyword>
<keyword evidence="5" id="KW-0732">Signal</keyword>
<dbReference type="InterPro" id="IPR036318">
    <property type="entry name" value="FAD-bd_PCMH-like_sf"/>
</dbReference>
<dbReference type="InterPro" id="IPR006094">
    <property type="entry name" value="Oxid_FAD_bind_N"/>
</dbReference>
<keyword evidence="2" id="KW-0285">Flavoprotein</keyword>
<comment type="caution">
    <text evidence="7">The sequence shown here is derived from an EMBL/GenBank/DDBJ whole genome shotgun (WGS) entry which is preliminary data.</text>
</comment>